<reference evidence="1" key="1">
    <citation type="journal article" date="2014" name="PLoS ONE">
        <title>Transcriptome-Based Identification of ABC Transporters in the Western Tarnished Plant Bug Lygus hesperus.</title>
        <authorList>
            <person name="Hull J.J."/>
            <person name="Chaney K."/>
            <person name="Geib S.M."/>
            <person name="Fabrick J.A."/>
            <person name="Brent C.S."/>
            <person name="Walsh D."/>
            <person name="Lavine L.C."/>
        </authorList>
    </citation>
    <scope>NUCLEOTIDE SEQUENCE</scope>
</reference>
<protein>
    <submittedName>
        <fullName evidence="1">Exopolysaccharide production protein ExoY</fullName>
    </submittedName>
</protein>
<accession>A0A0A9WE43</accession>
<evidence type="ECO:0000313" key="1">
    <source>
        <dbReference type="EMBL" id="JAG04798.1"/>
    </source>
</evidence>
<dbReference type="AlphaFoldDB" id="A0A0A9WE43"/>
<reference evidence="1" key="2">
    <citation type="submission" date="2014-07" db="EMBL/GenBank/DDBJ databases">
        <authorList>
            <person name="Hull J."/>
        </authorList>
    </citation>
    <scope>NUCLEOTIDE SEQUENCE</scope>
</reference>
<proteinExistence type="predicted"/>
<organism evidence="1">
    <name type="scientific">Lygus hesperus</name>
    <name type="common">Western plant bug</name>
    <dbReference type="NCBI Taxonomy" id="30085"/>
    <lineage>
        <taxon>Eukaryota</taxon>
        <taxon>Metazoa</taxon>
        <taxon>Ecdysozoa</taxon>
        <taxon>Arthropoda</taxon>
        <taxon>Hexapoda</taxon>
        <taxon>Insecta</taxon>
        <taxon>Pterygota</taxon>
        <taxon>Neoptera</taxon>
        <taxon>Paraneoptera</taxon>
        <taxon>Hemiptera</taxon>
        <taxon>Heteroptera</taxon>
        <taxon>Panheteroptera</taxon>
        <taxon>Cimicomorpha</taxon>
        <taxon>Miridae</taxon>
        <taxon>Mirini</taxon>
        <taxon>Lygus</taxon>
    </lineage>
</organism>
<sequence>ILCLQRLSVHHDHLYYVSIRTISSQQPFSHLILLCLKQPLFFFSSRLQRQLSLNLSLYLPRPFIQSDSAIFGSVSFSSPLPELRGLKVLASPWDRHQQQPSAARTHYQTNWSELSNLLISIGQP</sequence>
<dbReference type="EMBL" id="GBHO01038806">
    <property type="protein sequence ID" value="JAG04798.1"/>
    <property type="molecule type" value="Transcribed_RNA"/>
</dbReference>
<feature type="non-terminal residue" evidence="1">
    <location>
        <position position="1"/>
    </location>
</feature>
<name>A0A0A9WE43_LYGHE</name>
<gene>
    <name evidence="1" type="primary">exoY</name>
    <name evidence="1" type="ORF">CM83_84075</name>
</gene>